<feature type="domain" description="ABC transporter" evidence="8">
    <location>
        <begin position="6"/>
        <end position="249"/>
    </location>
</feature>
<keyword evidence="10" id="KW-1185">Reference proteome</keyword>
<dbReference type="InterPro" id="IPR017871">
    <property type="entry name" value="ABC_transporter-like_CS"/>
</dbReference>
<dbReference type="GO" id="GO:0006865">
    <property type="term" value="P:amino acid transport"/>
    <property type="evidence" value="ECO:0007669"/>
    <property type="project" value="UniProtKB-KW"/>
</dbReference>
<dbReference type="RefSeq" id="WP_276306479.1">
    <property type="nucleotide sequence ID" value="NZ_CP119993.1"/>
</dbReference>
<dbReference type="PROSITE" id="PS00211">
    <property type="entry name" value="ABC_TRANSPORTER_1"/>
    <property type="match status" value="1"/>
</dbReference>
<keyword evidence="3" id="KW-0547">Nucleotide-binding</keyword>
<reference evidence="9 10" key="1">
    <citation type="journal article" date="2019" name="Int. J. Syst. Evol. Microbiol.">
        <title>The Global Catalogue of Microorganisms (GCM) 10K type strain sequencing project: providing services to taxonomists for standard genome sequencing and annotation.</title>
        <authorList>
            <consortium name="The Broad Institute Genomics Platform"/>
            <consortium name="The Broad Institute Genome Sequencing Center for Infectious Disease"/>
            <person name="Wu L."/>
            <person name="Ma J."/>
        </authorList>
    </citation>
    <scope>NUCLEOTIDE SEQUENCE [LARGE SCALE GENOMIC DNA]</scope>
    <source>
        <strain evidence="9 10">PSR21</strain>
    </source>
</reference>
<dbReference type="InterPro" id="IPR032823">
    <property type="entry name" value="BCA_ABC_TP_C"/>
</dbReference>
<evidence type="ECO:0000256" key="6">
    <source>
        <dbReference type="ARBA" id="ARBA00056071"/>
    </source>
</evidence>
<dbReference type="PANTHER" id="PTHR45772">
    <property type="entry name" value="CONSERVED COMPONENT OF ABC TRANSPORTER FOR NATURAL AMINO ACIDS-RELATED"/>
    <property type="match status" value="1"/>
</dbReference>
<dbReference type="Proteomes" id="UP001596547">
    <property type="component" value="Unassembled WGS sequence"/>
</dbReference>
<dbReference type="InterPro" id="IPR027417">
    <property type="entry name" value="P-loop_NTPase"/>
</dbReference>
<dbReference type="AlphaFoldDB" id="A0ABD6AED0"/>
<evidence type="ECO:0000259" key="8">
    <source>
        <dbReference type="PROSITE" id="PS50893"/>
    </source>
</evidence>
<keyword evidence="2" id="KW-0813">Transport</keyword>
<keyword evidence="4 9" id="KW-0067">ATP-binding</keyword>
<evidence type="ECO:0000256" key="1">
    <source>
        <dbReference type="ARBA" id="ARBA00005417"/>
    </source>
</evidence>
<dbReference type="InterPro" id="IPR003439">
    <property type="entry name" value="ABC_transporter-like_ATP-bd"/>
</dbReference>
<dbReference type="Pfam" id="PF12399">
    <property type="entry name" value="BCA_ABC_TP_C"/>
    <property type="match status" value="1"/>
</dbReference>
<dbReference type="FunFam" id="3.40.50.300:FF:000421">
    <property type="entry name" value="Branched-chain amino acid ABC transporter ATP-binding protein"/>
    <property type="match status" value="1"/>
</dbReference>
<dbReference type="PROSITE" id="PS50893">
    <property type="entry name" value="ABC_TRANSPORTER_2"/>
    <property type="match status" value="1"/>
</dbReference>
<dbReference type="PANTHER" id="PTHR45772:SF7">
    <property type="entry name" value="AMINO ACID ABC TRANSPORTER ATP-BINDING PROTEIN"/>
    <property type="match status" value="1"/>
</dbReference>
<name>A0ABD6AED0_9EURY</name>
<gene>
    <name evidence="9" type="ORF">ACFQPE_18060</name>
</gene>
<dbReference type="GO" id="GO:0005524">
    <property type="term" value="F:ATP binding"/>
    <property type="evidence" value="ECO:0007669"/>
    <property type="project" value="UniProtKB-KW"/>
</dbReference>
<accession>A0ABD6AED0</accession>
<evidence type="ECO:0000256" key="2">
    <source>
        <dbReference type="ARBA" id="ARBA00022448"/>
    </source>
</evidence>
<dbReference type="SUPFAM" id="SSF52540">
    <property type="entry name" value="P-loop containing nucleoside triphosphate hydrolases"/>
    <property type="match status" value="1"/>
</dbReference>
<evidence type="ECO:0000256" key="7">
    <source>
        <dbReference type="ARBA" id="ARBA00072811"/>
    </source>
</evidence>
<dbReference type="InterPro" id="IPR003593">
    <property type="entry name" value="AAA+_ATPase"/>
</dbReference>
<evidence type="ECO:0000256" key="4">
    <source>
        <dbReference type="ARBA" id="ARBA00022840"/>
    </source>
</evidence>
<protein>
    <recommendedName>
        <fullName evidence="7">Probable branched-chain amino acid transport ATP-binding protein LivG</fullName>
    </recommendedName>
</protein>
<dbReference type="GeneID" id="79317128"/>
<evidence type="ECO:0000256" key="3">
    <source>
        <dbReference type="ARBA" id="ARBA00022741"/>
    </source>
</evidence>
<evidence type="ECO:0000313" key="10">
    <source>
        <dbReference type="Proteomes" id="UP001596547"/>
    </source>
</evidence>
<organism evidence="9 10">
    <name type="scientific">Halomarina halobia</name>
    <dbReference type="NCBI Taxonomy" id="3033386"/>
    <lineage>
        <taxon>Archaea</taxon>
        <taxon>Methanobacteriati</taxon>
        <taxon>Methanobacteriota</taxon>
        <taxon>Stenosarchaea group</taxon>
        <taxon>Halobacteria</taxon>
        <taxon>Halobacteriales</taxon>
        <taxon>Natronomonadaceae</taxon>
        <taxon>Halomarina</taxon>
    </lineage>
</organism>
<keyword evidence="5" id="KW-0029">Amino-acid transport</keyword>
<evidence type="ECO:0000256" key="5">
    <source>
        <dbReference type="ARBA" id="ARBA00022970"/>
    </source>
</evidence>
<comment type="function">
    <text evidence="6">Probable component of a branched-chain amino-acid transport system.</text>
</comment>
<dbReference type="InterPro" id="IPR051120">
    <property type="entry name" value="ABC_AA/LPS_Transport"/>
</dbReference>
<dbReference type="SMART" id="SM00382">
    <property type="entry name" value="AAA"/>
    <property type="match status" value="1"/>
</dbReference>
<dbReference type="CDD" id="cd03219">
    <property type="entry name" value="ABC_Mj1267_LivG_branched"/>
    <property type="match status" value="1"/>
</dbReference>
<sequence>MGAPLLELDGVTKKFGELVAVDDVTWGIDRDGLTALIGPNGAGKTTLYNLITGRLAPTSGHIRFDGRDVTNESPADRAHRGIGRSFQVTNIFEGLTVRENIRAPVIARSEHRWNPLGRASAAGGVAEETERVLDLVGLEDIAELVCTELSYGDKRRVEIGIVLATDPHLVLLDEPTAGMNPTETERMVDLVRRLDGETDMSFFVTEHDIDIIFSIADRILVLDRGRVIADGTPEEIRRDERVQRAYLGGGV</sequence>
<dbReference type="Pfam" id="PF00005">
    <property type="entry name" value="ABC_tran"/>
    <property type="match status" value="1"/>
</dbReference>
<proteinExistence type="inferred from homology"/>
<dbReference type="Gene3D" id="3.40.50.300">
    <property type="entry name" value="P-loop containing nucleotide triphosphate hydrolases"/>
    <property type="match status" value="1"/>
</dbReference>
<comment type="caution">
    <text evidence="9">The sequence shown here is derived from an EMBL/GenBank/DDBJ whole genome shotgun (WGS) entry which is preliminary data.</text>
</comment>
<comment type="similarity">
    <text evidence="1">Belongs to the ABC transporter superfamily.</text>
</comment>
<evidence type="ECO:0000313" key="9">
    <source>
        <dbReference type="EMBL" id="MFC7318683.1"/>
    </source>
</evidence>
<dbReference type="EMBL" id="JBHTBF010000003">
    <property type="protein sequence ID" value="MFC7318683.1"/>
    <property type="molecule type" value="Genomic_DNA"/>
</dbReference>